<dbReference type="InterPro" id="IPR029063">
    <property type="entry name" value="SAM-dependent_MTases_sf"/>
</dbReference>
<organism evidence="6 7">
    <name type="scientific">Erythranthe guttata</name>
    <name type="common">Yellow monkey flower</name>
    <name type="synonym">Mimulus guttatus</name>
    <dbReference type="NCBI Taxonomy" id="4155"/>
    <lineage>
        <taxon>Eukaryota</taxon>
        <taxon>Viridiplantae</taxon>
        <taxon>Streptophyta</taxon>
        <taxon>Embryophyta</taxon>
        <taxon>Tracheophyta</taxon>
        <taxon>Spermatophyta</taxon>
        <taxon>Magnoliopsida</taxon>
        <taxon>eudicotyledons</taxon>
        <taxon>Gunneridae</taxon>
        <taxon>Pentapetalae</taxon>
        <taxon>asterids</taxon>
        <taxon>lamiids</taxon>
        <taxon>Lamiales</taxon>
        <taxon>Phrymaceae</taxon>
        <taxon>Erythranthe</taxon>
    </lineage>
</organism>
<dbReference type="EMBL" id="KI631231">
    <property type="protein sequence ID" value="EYU29443.1"/>
    <property type="molecule type" value="Genomic_DNA"/>
</dbReference>
<keyword evidence="4" id="KW-0479">Metal-binding</keyword>
<dbReference type="Gene3D" id="3.40.50.150">
    <property type="entry name" value="Vaccinia Virus protein VP39"/>
    <property type="match status" value="1"/>
</dbReference>
<dbReference type="OrthoDB" id="1523883at2759"/>
<evidence type="ECO:0008006" key="8">
    <source>
        <dbReference type="Google" id="ProtNLM"/>
    </source>
</evidence>
<evidence type="ECO:0000256" key="2">
    <source>
        <dbReference type="ARBA" id="ARBA00022603"/>
    </source>
</evidence>
<dbReference type="OMA" id="HNNNDCL"/>
<dbReference type="PhylomeDB" id="A0A022QQA8"/>
<evidence type="ECO:0000256" key="1">
    <source>
        <dbReference type="ARBA" id="ARBA00007967"/>
    </source>
</evidence>
<comment type="similarity">
    <text evidence="1">Belongs to the methyltransferase superfamily. Type-7 methyltransferase family.</text>
</comment>
<proteinExistence type="inferred from homology"/>
<evidence type="ECO:0000313" key="6">
    <source>
        <dbReference type="EMBL" id="EYU29443.1"/>
    </source>
</evidence>
<keyword evidence="5" id="KW-0460">Magnesium</keyword>
<dbReference type="InterPro" id="IPR042086">
    <property type="entry name" value="MeTrfase_capping"/>
</dbReference>
<dbReference type="InterPro" id="IPR005299">
    <property type="entry name" value="MeTrfase_7"/>
</dbReference>
<dbReference type="eggNOG" id="ENOG502QQYU">
    <property type="taxonomic scope" value="Eukaryota"/>
</dbReference>
<evidence type="ECO:0000256" key="5">
    <source>
        <dbReference type="ARBA" id="ARBA00022842"/>
    </source>
</evidence>
<name>A0A022QQA8_ERYGU</name>
<protein>
    <recommendedName>
        <fullName evidence="8">Jasmonate O-methyltransferase</fullName>
    </recommendedName>
</protein>
<evidence type="ECO:0000256" key="4">
    <source>
        <dbReference type="ARBA" id="ARBA00022723"/>
    </source>
</evidence>
<dbReference type="GO" id="GO:0032259">
    <property type="term" value="P:methylation"/>
    <property type="evidence" value="ECO:0000318"/>
    <property type="project" value="GO_Central"/>
</dbReference>
<dbReference type="SUPFAM" id="SSF53335">
    <property type="entry name" value="S-adenosyl-L-methionine-dependent methyltransferases"/>
    <property type="match status" value="1"/>
</dbReference>
<dbReference type="Pfam" id="PF03492">
    <property type="entry name" value="Methyltransf_7"/>
    <property type="match status" value="1"/>
</dbReference>
<dbReference type="AlphaFoldDB" id="A0A022QQA8"/>
<evidence type="ECO:0000313" key="7">
    <source>
        <dbReference type="Proteomes" id="UP000030748"/>
    </source>
</evidence>
<keyword evidence="2" id="KW-0489">Methyltransferase</keyword>
<dbReference type="Proteomes" id="UP000030748">
    <property type="component" value="Unassembled WGS sequence"/>
</dbReference>
<dbReference type="GO" id="GO:0046872">
    <property type="term" value="F:metal ion binding"/>
    <property type="evidence" value="ECO:0007669"/>
    <property type="project" value="UniProtKB-KW"/>
</dbReference>
<keyword evidence="3" id="KW-0808">Transferase</keyword>
<accession>A0A022QQA8</accession>
<reference evidence="6 7" key="1">
    <citation type="journal article" date="2013" name="Proc. Natl. Acad. Sci. U.S.A.">
        <title>Fine-scale variation in meiotic recombination in Mimulus inferred from population shotgun sequencing.</title>
        <authorList>
            <person name="Hellsten U."/>
            <person name="Wright K.M."/>
            <person name="Jenkins J."/>
            <person name="Shu S."/>
            <person name="Yuan Y."/>
            <person name="Wessler S.R."/>
            <person name="Schmutz J."/>
            <person name="Willis J.H."/>
            <person name="Rokhsar D.S."/>
        </authorList>
    </citation>
    <scope>NUCLEOTIDE SEQUENCE [LARGE SCALE GENOMIC DNA]</scope>
    <source>
        <strain evidence="7">cv. DUN x IM62</strain>
    </source>
</reference>
<gene>
    <name evidence="6" type="ORF">MIMGU_mgv1a018479mg</name>
</gene>
<dbReference type="Gene3D" id="1.10.1200.270">
    <property type="entry name" value="Methyltransferase, alpha-helical capping domain"/>
    <property type="match status" value="1"/>
</dbReference>
<dbReference type="KEGG" id="egt:105966883"/>
<keyword evidence="7" id="KW-1185">Reference proteome</keyword>
<dbReference type="PANTHER" id="PTHR31009">
    <property type="entry name" value="S-ADENOSYL-L-METHIONINE:CARBOXYL METHYLTRANSFERASE FAMILY PROTEIN"/>
    <property type="match status" value="1"/>
</dbReference>
<sequence>MEVTQILHMNKGEGETSYAKNCTVQREIITLANSIMEEAVAESVQNTLPQSMGIADLGCSSGPNTLMAVSKIIDTVCKTSSGIVGSTLPELRVSLNDLPGNDFNEVFMSFPGFYETLRKEKGNGPEGGFVSGIPGSFYGRLFARNSMHFVHSSSTLHWLSQVPPSLDMNKGKIYISKTSPPCVVKAYVSQFEKDFFLFLRSRAHEMVAGGRMLLSFMGHISPEASTEVGSHQWELLAQLLLGLIEEDRIDSFNAPYYAPSPQEVRNVIVEEGSFSINHVEAFEVNWDEGSSACSDSACDKCDFEHEKLSRGQRVAITIRAVVESMVESHFGREILDELFRRYGELVDDYFSKTVAKHINLVVSVTRNSE</sequence>
<dbReference type="STRING" id="4155.A0A022QQA8"/>
<evidence type="ECO:0000256" key="3">
    <source>
        <dbReference type="ARBA" id="ARBA00022679"/>
    </source>
</evidence>
<dbReference type="GO" id="GO:0008757">
    <property type="term" value="F:S-adenosylmethionine-dependent methyltransferase activity"/>
    <property type="evidence" value="ECO:0000318"/>
    <property type="project" value="GO_Central"/>
</dbReference>